<accession>A0AAW0CXU0</accession>
<dbReference type="Proteomes" id="UP001362999">
    <property type="component" value="Unassembled WGS sequence"/>
</dbReference>
<dbReference type="EMBL" id="JAWWNJ010000011">
    <property type="protein sequence ID" value="KAK7044796.1"/>
    <property type="molecule type" value="Genomic_DNA"/>
</dbReference>
<keyword evidence="3" id="KW-0862">Zinc</keyword>
<evidence type="ECO:0000256" key="4">
    <source>
        <dbReference type="PROSITE-ProRule" id="PRU00175"/>
    </source>
</evidence>
<evidence type="ECO:0000256" key="2">
    <source>
        <dbReference type="ARBA" id="ARBA00022771"/>
    </source>
</evidence>
<feature type="compositionally biased region" description="Basic and acidic residues" evidence="5">
    <location>
        <begin position="407"/>
        <end position="424"/>
    </location>
</feature>
<feature type="compositionally biased region" description="Pro residues" evidence="5">
    <location>
        <begin position="364"/>
        <end position="378"/>
    </location>
</feature>
<evidence type="ECO:0000259" key="6">
    <source>
        <dbReference type="PROSITE" id="PS50089"/>
    </source>
</evidence>
<dbReference type="PROSITE" id="PS50089">
    <property type="entry name" value="ZF_RING_2"/>
    <property type="match status" value="1"/>
</dbReference>
<evidence type="ECO:0000256" key="5">
    <source>
        <dbReference type="SAM" id="MobiDB-lite"/>
    </source>
</evidence>
<feature type="region of interest" description="Disordered" evidence="5">
    <location>
        <begin position="324"/>
        <end position="506"/>
    </location>
</feature>
<sequence>MPQRADPGHIAPYLTHVVTHHGQVTLVPPDNNGRRRKERQPRSSRNPPREEPVRFSSGAPSAIPVLSDGRSSRRSRPFSRVEQLYNDSLEDIPNYPPPSFLEAMASPPVSVCPSTTTLAPIPMPGSRHDYDPDSGSESDYEPSIDTRPSLQSRTTAERSSVHSRPPSRGRGILDSDPDDAARPSLPSSYPRSHRRHLSLSPLRTLFPSRSPRDTGHALSAQSTPSSNSLAFSRSTPFFRSTTSLGNFTSTVPASPSSAPSLRSERFPGTRRLFSHKGKEPERACENLDSWEIVESELPAAYTPLVPRPVSPDIHTTLAIGPPVPPVAPTPTLAQPHPLSEQDRRFKYVSPTFSSPHRERERRVPPAPLIPAPLPPGETPPLVTVRTKKGPPPLPPKRKPHLVPSPLREADGPHDLPDLDLDRALRTPLPLTPLTASPTSSFSVSVEQGSSGHENADPFYSSVPTPTRSSSSSTPESTNANVDGADGEGQGHHHYPGRPLPPWPRMPVDSTYAPHPAFPQIVIPRQPNLPEVPEGLLIDLDAVVTPTVPLPTHQSVSALDQLAPIAPDMQRNSSASSVDLAPSPTPDFMDTTDLDVLLARLEHDHHDGANYDDLWMVSDFIGPATPVRANRPASAKTSVLLTGAVEVQRRRTTKDGRVKLKLALLGIAVDRCGICMTQFKKAERARLSERCKHAFHDRCLGRWVVRSQTCPLCRIGLDLNASDGFR</sequence>
<name>A0AAW0CXU0_9AGAR</name>
<gene>
    <name evidence="7" type="ORF">R3P38DRAFT_3308609</name>
</gene>
<dbReference type="GO" id="GO:0008270">
    <property type="term" value="F:zinc ion binding"/>
    <property type="evidence" value="ECO:0007669"/>
    <property type="project" value="UniProtKB-KW"/>
</dbReference>
<evidence type="ECO:0000256" key="1">
    <source>
        <dbReference type="ARBA" id="ARBA00022723"/>
    </source>
</evidence>
<dbReference type="Gene3D" id="3.30.40.10">
    <property type="entry name" value="Zinc/RING finger domain, C3HC4 (zinc finger)"/>
    <property type="match status" value="1"/>
</dbReference>
<evidence type="ECO:0000313" key="7">
    <source>
        <dbReference type="EMBL" id="KAK7044796.1"/>
    </source>
</evidence>
<proteinExistence type="predicted"/>
<dbReference type="InterPro" id="IPR001841">
    <property type="entry name" value="Znf_RING"/>
</dbReference>
<dbReference type="SMART" id="SM00184">
    <property type="entry name" value="RING"/>
    <property type="match status" value="1"/>
</dbReference>
<feature type="compositionally biased region" description="Low complexity" evidence="5">
    <location>
        <begin position="460"/>
        <end position="477"/>
    </location>
</feature>
<dbReference type="SUPFAM" id="SSF57850">
    <property type="entry name" value="RING/U-box"/>
    <property type="match status" value="1"/>
</dbReference>
<feature type="domain" description="RING-type" evidence="6">
    <location>
        <begin position="671"/>
        <end position="713"/>
    </location>
</feature>
<comment type="caution">
    <text evidence="7">The sequence shown here is derived from an EMBL/GenBank/DDBJ whole genome shotgun (WGS) entry which is preliminary data.</text>
</comment>
<dbReference type="InterPro" id="IPR053238">
    <property type="entry name" value="RING-H2_zinc_finger"/>
</dbReference>
<dbReference type="PANTHER" id="PTHR14155">
    <property type="entry name" value="RING FINGER DOMAIN-CONTAINING"/>
    <property type="match status" value="1"/>
</dbReference>
<reference evidence="7 8" key="1">
    <citation type="journal article" date="2024" name="J Genomics">
        <title>Draft genome sequencing and assembly of Favolaschia claudopus CIRM-BRFM 2984 isolated from oak limbs.</title>
        <authorList>
            <person name="Navarro D."/>
            <person name="Drula E."/>
            <person name="Chaduli D."/>
            <person name="Cazenave R."/>
            <person name="Ahrendt S."/>
            <person name="Wang J."/>
            <person name="Lipzen A."/>
            <person name="Daum C."/>
            <person name="Barry K."/>
            <person name="Grigoriev I.V."/>
            <person name="Favel A."/>
            <person name="Rosso M.N."/>
            <person name="Martin F."/>
        </authorList>
    </citation>
    <scope>NUCLEOTIDE SEQUENCE [LARGE SCALE GENOMIC DNA]</scope>
    <source>
        <strain evidence="7 8">CIRM-BRFM 2984</strain>
    </source>
</reference>
<feature type="compositionally biased region" description="Acidic residues" evidence="5">
    <location>
        <begin position="132"/>
        <end position="142"/>
    </location>
</feature>
<dbReference type="AlphaFoldDB" id="A0AAW0CXU0"/>
<evidence type="ECO:0000256" key="3">
    <source>
        <dbReference type="ARBA" id="ARBA00022833"/>
    </source>
</evidence>
<protein>
    <submittedName>
        <fullName evidence="7">RING-type domain-containing protein</fullName>
    </submittedName>
</protein>
<keyword evidence="8" id="KW-1185">Reference proteome</keyword>
<evidence type="ECO:0000313" key="8">
    <source>
        <dbReference type="Proteomes" id="UP001362999"/>
    </source>
</evidence>
<dbReference type="PANTHER" id="PTHR14155:SF627">
    <property type="entry name" value="OS06G0192800 PROTEIN"/>
    <property type="match status" value="1"/>
</dbReference>
<feature type="compositionally biased region" description="Low complexity" evidence="5">
    <location>
        <begin position="425"/>
        <end position="451"/>
    </location>
</feature>
<keyword evidence="1" id="KW-0479">Metal-binding</keyword>
<organism evidence="7 8">
    <name type="scientific">Favolaschia claudopus</name>
    <dbReference type="NCBI Taxonomy" id="2862362"/>
    <lineage>
        <taxon>Eukaryota</taxon>
        <taxon>Fungi</taxon>
        <taxon>Dikarya</taxon>
        <taxon>Basidiomycota</taxon>
        <taxon>Agaricomycotina</taxon>
        <taxon>Agaricomycetes</taxon>
        <taxon>Agaricomycetidae</taxon>
        <taxon>Agaricales</taxon>
        <taxon>Marasmiineae</taxon>
        <taxon>Mycenaceae</taxon>
        <taxon>Favolaschia</taxon>
    </lineage>
</organism>
<dbReference type="Pfam" id="PF13639">
    <property type="entry name" value="zf-RING_2"/>
    <property type="match status" value="1"/>
</dbReference>
<feature type="region of interest" description="Disordered" evidence="5">
    <location>
        <begin position="19"/>
        <end position="230"/>
    </location>
</feature>
<feature type="compositionally biased region" description="Polar residues" evidence="5">
    <location>
        <begin position="219"/>
        <end position="230"/>
    </location>
</feature>
<dbReference type="InterPro" id="IPR013083">
    <property type="entry name" value="Znf_RING/FYVE/PHD"/>
</dbReference>
<keyword evidence="2 4" id="KW-0863">Zinc-finger</keyword>